<reference evidence="3" key="1">
    <citation type="submission" date="2015-04" db="UniProtKB">
        <authorList>
            <consortium name="EnsemblPlants"/>
        </authorList>
    </citation>
    <scope>IDENTIFICATION</scope>
</reference>
<evidence type="ECO:0000313" key="3">
    <source>
        <dbReference type="EnsemblPlants" id="OGLUM06G18470.1"/>
    </source>
</evidence>
<dbReference type="Gramene" id="OGLUM06G18470.1">
    <property type="protein sequence ID" value="OGLUM06G18470.1"/>
    <property type="gene ID" value="OGLUM06G18470"/>
</dbReference>
<dbReference type="EnsemblPlants" id="OGLUM06G18470.1">
    <property type="protein sequence ID" value="OGLUM06G18470.1"/>
    <property type="gene ID" value="OGLUM06G18470"/>
</dbReference>
<proteinExistence type="predicted"/>
<dbReference type="Proteomes" id="UP000026961">
    <property type="component" value="Chromosome 6"/>
</dbReference>
<name>A0A0E0AAI5_9ORYZ</name>
<protein>
    <recommendedName>
        <fullName evidence="5">Secreted protein</fullName>
    </recommendedName>
</protein>
<keyword evidence="4" id="KW-1185">Reference proteome</keyword>
<feature type="signal peptide" evidence="2">
    <location>
        <begin position="1"/>
        <end position="24"/>
    </location>
</feature>
<evidence type="ECO:0000256" key="2">
    <source>
        <dbReference type="SAM" id="SignalP"/>
    </source>
</evidence>
<dbReference type="HOGENOM" id="CLU_2174937_0_0_1"/>
<feature type="chain" id="PRO_5002353148" description="Secreted protein" evidence="2">
    <location>
        <begin position="25"/>
        <end position="110"/>
    </location>
</feature>
<organism evidence="3">
    <name type="scientific">Oryza glumipatula</name>
    <dbReference type="NCBI Taxonomy" id="40148"/>
    <lineage>
        <taxon>Eukaryota</taxon>
        <taxon>Viridiplantae</taxon>
        <taxon>Streptophyta</taxon>
        <taxon>Embryophyta</taxon>
        <taxon>Tracheophyta</taxon>
        <taxon>Spermatophyta</taxon>
        <taxon>Magnoliopsida</taxon>
        <taxon>Liliopsida</taxon>
        <taxon>Poales</taxon>
        <taxon>Poaceae</taxon>
        <taxon>BOP clade</taxon>
        <taxon>Oryzoideae</taxon>
        <taxon>Oryzeae</taxon>
        <taxon>Oryzinae</taxon>
        <taxon>Oryza</taxon>
    </lineage>
</organism>
<evidence type="ECO:0000256" key="1">
    <source>
        <dbReference type="SAM" id="MobiDB-lite"/>
    </source>
</evidence>
<evidence type="ECO:0008006" key="5">
    <source>
        <dbReference type="Google" id="ProtNLM"/>
    </source>
</evidence>
<sequence length="110" mass="11630">MSVNPHPLLPLLSLSSLSLQQAIGRSGGAQSRQSAPTNPTSSSIGDGFICEAGVDGLAVHQGVRVGCCAARFHTNESCGRGGKWWAPLLGWSGHPDYINTQPARGRRRDH</sequence>
<dbReference type="AlphaFoldDB" id="A0A0E0AAI5"/>
<evidence type="ECO:0000313" key="4">
    <source>
        <dbReference type="Proteomes" id="UP000026961"/>
    </source>
</evidence>
<keyword evidence="2" id="KW-0732">Signal</keyword>
<feature type="region of interest" description="Disordered" evidence="1">
    <location>
        <begin position="23"/>
        <end position="43"/>
    </location>
</feature>
<reference evidence="3" key="2">
    <citation type="submission" date="2018-05" db="EMBL/GenBank/DDBJ databases">
        <title>OgluRS3 (Oryza glumaepatula Reference Sequence Version 3).</title>
        <authorList>
            <person name="Zhang J."/>
            <person name="Kudrna D."/>
            <person name="Lee S."/>
            <person name="Talag J."/>
            <person name="Welchert J."/>
            <person name="Wing R.A."/>
        </authorList>
    </citation>
    <scope>NUCLEOTIDE SEQUENCE [LARGE SCALE GENOMIC DNA]</scope>
</reference>
<accession>A0A0E0AAI5</accession>